<evidence type="ECO:0000256" key="4">
    <source>
        <dbReference type="ARBA" id="ARBA00023235"/>
    </source>
</evidence>
<name>A0A967KEN6_9PROT</name>
<keyword evidence="4" id="KW-0413">Isomerase</keyword>
<protein>
    <submittedName>
        <fullName evidence="5">Enoyl-CoA hydratase</fullName>
    </submittedName>
</protein>
<evidence type="ECO:0000256" key="2">
    <source>
        <dbReference type="ARBA" id="ARBA00005254"/>
    </source>
</evidence>
<comment type="similarity">
    <text evidence="2">Belongs to the enoyl-CoA hydratase/isomerase family.</text>
</comment>
<sequence length="263" mass="28300">MSYETIDYDVRDSVAWITFNRPDRFNAMNPVMLRELCDVAIRCSSDKGVRAAVLTGAGDQAFCAGGDVSEFARRLDDIDLLVKEMTTYLHAAISRFAWMPAPLIGAVNGVAAGAGLSAVAFCDLVIASEAATFTSAYTQIGLTPDGSSTYFLNRILGPRRTMELYLTNRVLSAREALDWGLVNKVVGAGQLTDEAGALATSLAAGPTRAFGGVKKLLQSTATESLETQMERETRFIAEMATSADGQEGIRAFTDKRKPTFTGR</sequence>
<accession>A0A967KEN6</accession>
<dbReference type="InterPro" id="IPR029045">
    <property type="entry name" value="ClpP/crotonase-like_dom_sf"/>
</dbReference>
<evidence type="ECO:0000256" key="1">
    <source>
        <dbReference type="ARBA" id="ARBA00004275"/>
    </source>
</evidence>
<dbReference type="Gene3D" id="3.90.226.10">
    <property type="entry name" value="2-enoyl-CoA Hydratase, Chain A, domain 1"/>
    <property type="match status" value="1"/>
</dbReference>
<dbReference type="PANTHER" id="PTHR43684:SF1">
    <property type="entry name" value="ENOYL-COA DELTA ISOMERASE 2"/>
    <property type="match status" value="1"/>
</dbReference>
<comment type="caution">
    <text evidence="5">The sequence shown here is derived from an EMBL/GenBank/DDBJ whole genome shotgun (WGS) entry which is preliminary data.</text>
</comment>
<reference evidence="5" key="1">
    <citation type="submission" date="2020-03" db="EMBL/GenBank/DDBJ databases">
        <title>Genome of Pelagibius litoralis DSM 21314T.</title>
        <authorList>
            <person name="Wang G."/>
        </authorList>
    </citation>
    <scope>NUCLEOTIDE SEQUENCE</scope>
    <source>
        <strain evidence="5">DSM 21314</strain>
    </source>
</reference>
<evidence type="ECO:0000313" key="6">
    <source>
        <dbReference type="Proteomes" id="UP000761264"/>
    </source>
</evidence>
<gene>
    <name evidence="5" type="ORF">HBA54_19790</name>
</gene>
<dbReference type="InterPro" id="IPR014748">
    <property type="entry name" value="Enoyl-CoA_hydra_C"/>
</dbReference>
<proteinExistence type="inferred from homology"/>
<evidence type="ECO:0000313" key="5">
    <source>
        <dbReference type="EMBL" id="NIA70845.1"/>
    </source>
</evidence>
<keyword evidence="6" id="KW-1185">Reference proteome</keyword>
<dbReference type="InterPro" id="IPR001753">
    <property type="entry name" value="Enoyl-CoA_hydra/iso"/>
</dbReference>
<dbReference type="Gene3D" id="1.10.12.10">
    <property type="entry name" value="Lyase 2-enoyl-coa Hydratase, Chain A, domain 2"/>
    <property type="match status" value="1"/>
</dbReference>
<dbReference type="SUPFAM" id="SSF52096">
    <property type="entry name" value="ClpP/crotonase"/>
    <property type="match status" value="1"/>
</dbReference>
<evidence type="ECO:0000256" key="3">
    <source>
        <dbReference type="ARBA" id="ARBA00023140"/>
    </source>
</evidence>
<dbReference type="RefSeq" id="WP_167227867.1">
    <property type="nucleotide sequence ID" value="NZ_JAAQPH010000016.1"/>
</dbReference>
<dbReference type="AlphaFoldDB" id="A0A967KEN6"/>
<dbReference type="CDD" id="cd06558">
    <property type="entry name" value="crotonase-like"/>
    <property type="match status" value="1"/>
</dbReference>
<dbReference type="Pfam" id="PF00378">
    <property type="entry name" value="ECH_1"/>
    <property type="match status" value="1"/>
</dbReference>
<dbReference type="GO" id="GO:0004165">
    <property type="term" value="F:delta(3)-delta(2)-enoyl-CoA isomerase activity"/>
    <property type="evidence" value="ECO:0007669"/>
    <property type="project" value="UniProtKB-ARBA"/>
</dbReference>
<organism evidence="5 6">
    <name type="scientific">Pelagibius litoralis</name>
    <dbReference type="NCBI Taxonomy" id="374515"/>
    <lineage>
        <taxon>Bacteria</taxon>
        <taxon>Pseudomonadati</taxon>
        <taxon>Pseudomonadota</taxon>
        <taxon>Alphaproteobacteria</taxon>
        <taxon>Rhodospirillales</taxon>
        <taxon>Rhodovibrionaceae</taxon>
        <taxon>Pelagibius</taxon>
    </lineage>
</organism>
<dbReference type="PANTHER" id="PTHR43684">
    <property type="match status" value="1"/>
</dbReference>
<dbReference type="Proteomes" id="UP000761264">
    <property type="component" value="Unassembled WGS sequence"/>
</dbReference>
<dbReference type="InterPro" id="IPR051053">
    <property type="entry name" value="ECH/Chromodomain_protein"/>
</dbReference>
<comment type="subcellular location">
    <subcellularLocation>
        <location evidence="1">Peroxisome</location>
    </subcellularLocation>
</comment>
<keyword evidence="3" id="KW-0576">Peroxisome</keyword>
<dbReference type="EMBL" id="JAAQPH010000016">
    <property type="protein sequence ID" value="NIA70845.1"/>
    <property type="molecule type" value="Genomic_DNA"/>
</dbReference>